<protein>
    <submittedName>
        <fullName evidence="1">Uncharacterized protein</fullName>
    </submittedName>
</protein>
<keyword evidence="2" id="KW-1185">Reference proteome</keyword>
<dbReference type="EMBL" id="APNK01000034">
    <property type="protein sequence ID" value="KEZ76267.1"/>
    <property type="molecule type" value="Genomic_DNA"/>
</dbReference>
<dbReference type="eggNOG" id="COG2835">
    <property type="taxonomic scope" value="Bacteria"/>
</dbReference>
<organism evidence="1 2">
    <name type="scientific">Salinisphaera hydrothermalis (strain C41B8)</name>
    <dbReference type="NCBI Taxonomy" id="1304275"/>
    <lineage>
        <taxon>Bacteria</taxon>
        <taxon>Pseudomonadati</taxon>
        <taxon>Pseudomonadota</taxon>
        <taxon>Gammaproteobacteria</taxon>
        <taxon>Salinisphaerales</taxon>
        <taxon>Salinisphaeraceae</taxon>
        <taxon>Salinisphaera</taxon>
    </lineage>
</organism>
<dbReference type="OrthoDB" id="9812205at2"/>
<comment type="caution">
    <text evidence="1">The sequence shown here is derived from an EMBL/GenBank/DDBJ whole genome shotgun (WGS) entry which is preliminary data.</text>
</comment>
<dbReference type="Gene3D" id="2.20.25.10">
    <property type="match status" value="1"/>
</dbReference>
<evidence type="ECO:0000313" key="1">
    <source>
        <dbReference type="EMBL" id="KEZ76267.1"/>
    </source>
</evidence>
<name>A0A084IHT3_SALHC</name>
<dbReference type="STRING" id="1304275.C41B8_15707"/>
<evidence type="ECO:0000313" key="2">
    <source>
        <dbReference type="Proteomes" id="UP000028302"/>
    </source>
</evidence>
<dbReference type="RefSeq" id="WP_037340382.1">
    <property type="nucleotide sequence ID" value="NZ_APNK01000034.1"/>
</dbReference>
<proteinExistence type="predicted"/>
<reference evidence="1 2" key="1">
    <citation type="submission" date="2013-03" db="EMBL/GenBank/DDBJ databases">
        <title>Salinisphaera hydrothermalis C41B8 Genome Sequencing.</title>
        <authorList>
            <person name="Li C."/>
            <person name="Lai Q."/>
            <person name="Shao Z."/>
        </authorList>
    </citation>
    <scope>NUCLEOTIDE SEQUENCE [LARGE SCALE GENOMIC DNA]</scope>
    <source>
        <strain evidence="1 2">C41B8</strain>
    </source>
</reference>
<accession>A0A084IHT3</accession>
<dbReference type="Proteomes" id="UP000028302">
    <property type="component" value="Unassembled WGS sequence"/>
</dbReference>
<dbReference type="SUPFAM" id="SSF158997">
    <property type="entry name" value="Trm112p-like"/>
    <property type="match status" value="1"/>
</dbReference>
<sequence>MDKQLLEILVCPVTGLSLSLAESTEIDALNAAIDDGSAEYADGSAVSERVAALLVTRDRATGYRIDDGIPIMLPERGIALPEVS</sequence>
<gene>
    <name evidence="1" type="ORF">C41B8_15707</name>
</gene>
<dbReference type="AlphaFoldDB" id="A0A084IHT3"/>